<proteinExistence type="predicted"/>
<dbReference type="HOGENOM" id="CLU_2387977_0_0_1"/>
<organism evidence="2">
    <name type="scientific">Anopheles darlingi</name>
    <name type="common">Mosquito</name>
    <dbReference type="NCBI Taxonomy" id="43151"/>
    <lineage>
        <taxon>Eukaryota</taxon>
        <taxon>Metazoa</taxon>
        <taxon>Ecdysozoa</taxon>
        <taxon>Arthropoda</taxon>
        <taxon>Hexapoda</taxon>
        <taxon>Insecta</taxon>
        <taxon>Pterygota</taxon>
        <taxon>Neoptera</taxon>
        <taxon>Endopterygota</taxon>
        <taxon>Diptera</taxon>
        <taxon>Nematocera</taxon>
        <taxon>Culicoidea</taxon>
        <taxon>Culicidae</taxon>
        <taxon>Anophelinae</taxon>
        <taxon>Anopheles</taxon>
    </lineage>
</organism>
<evidence type="ECO:0000256" key="1">
    <source>
        <dbReference type="SAM" id="MobiDB-lite"/>
    </source>
</evidence>
<sequence length="94" mass="10471">MPIEPLQEAIAKQAAYFLAPHSRRNRERQEAASVTESGFCRLGRAGILARWTRDGSLARKRLEQIDCANMHGPRAVGPRRSEHTAEGGTLYVNI</sequence>
<gene>
    <name evidence="2" type="ORF">AND_010390</name>
</gene>
<accession>W5J2P8</accession>
<reference evidence="3" key="4">
    <citation type="submission" date="2015-06" db="UniProtKB">
        <authorList>
            <consortium name="EnsemblMetazoa"/>
        </authorList>
    </citation>
    <scope>IDENTIFICATION</scope>
</reference>
<dbReference type="VEuPathDB" id="VectorBase:ADAC010390"/>
<protein>
    <submittedName>
        <fullName evidence="2 3">Uncharacterized protein</fullName>
    </submittedName>
</protein>
<dbReference type="AlphaFoldDB" id="W5J2P8"/>
<dbReference type="EnsemblMetazoa" id="ADAC010390-RA">
    <property type="protein sequence ID" value="ADAC010390-PA"/>
    <property type="gene ID" value="ADAC010390"/>
</dbReference>
<dbReference type="Proteomes" id="UP000000673">
    <property type="component" value="Unassembled WGS sequence"/>
</dbReference>
<reference evidence="2 4" key="1">
    <citation type="journal article" date="2010" name="BMC Genomics">
        <title>Combination of measures distinguishes pre-miRNAs from other stem-loops in the genome of the newly sequenced Anopheles darlingi.</title>
        <authorList>
            <person name="Mendes N.D."/>
            <person name="Freitas A.T."/>
            <person name="Vasconcelos A.T."/>
            <person name="Sagot M.F."/>
        </authorList>
    </citation>
    <scope>NUCLEOTIDE SEQUENCE</scope>
</reference>
<evidence type="ECO:0000313" key="3">
    <source>
        <dbReference type="EnsemblMetazoa" id="ADAC010390-PA"/>
    </source>
</evidence>
<evidence type="ECO:0000313" key="4">
    <source>
        <dbReference type="Proteomes" id="UP000000673"/>
    </source>
</evidence>
<name>W5J2P8_ANODA</name>
<dbReference type="EMBL" id="ADMH02002178">
    <property type="protein sequence ID" value="ETN58036.1"/>
    <property type="molecule type" value="Genomic_DNA"/>
</dbReference>
<evidence type="ECO:0000313" key="2">
    <source>
        <dbReference type="EMBL" id="ETN58036.1"/>
    </source>
</evidence>
<reference evidence="2" key="2">
    <citation type="submission" date="2010-05" db="EMBL/GenBank/DDBJ databases">
        <authorList>
            <person name="Almeida L.G."/>
            <person name="Nicolas M.F."/>
            <person name="Souza R.C."/>
            <person name="Vasconcelos A.T.R."/>
        </authorList>
    </citation>
    <scope>NUCLEOTIDE SEQUENCE</scope>
</reference>
<keyword evidence="4" id="KW-1185">Reference proteome</keyword>
<reference evidence="2" key="3">
    <citation type="journal article" date="2013" name="Nucleic Acids Res.">
        <title>The genome of Anopheles darlingi, the main neotropical malaria vector.</title>
        <authorList>
            <person name="Marinotti O."/>
            <person name="Cerqueira G.C."/>
            <person name="de Almeida L.G."/>
            <person name="Ferro M.I."/>
            <person name="Loreto E.L."/>
            <person name="Zaha A."/>
            <person name="Teixeira S.M."/>
            <person name="Wespiser A.R."/>
            <person name="Almeida E Silva A."/>
            <person name="Schlindwein A.D."/>
            <person name="Pacheco A.C."/>
            <person name="Silva A.L."/>
            <person name="Graveley B.R."/>
            <person name="Walenz B.P."/>
            <person name="Lima Bde A."/>
            <person name="Ribeiro C.A."/>
            <person name="Nunes-Silva C.G."/>
            <person name="de Carvalho C.R."/>
            <person name="Soares C.M."/>
            <person name="de Menezes C.B."/>
            <person name="Matiolli C."/>
            <person name="Caffrey D."/>
            <person name="Araujo D.A."/>
            <person name="de Oliveira D.M."/>
            <person name="Golenbock D."/>
            <person name="Grisard E.C."/>
            <person name="Fantinatti-Garboggini F."/>
            <person name="de Carvalho F.M."/>
            <person name="Barcellos F.G."/>
            <person name="Prosdocimi F."/>
            <person name="May G."/>
            <person name="Azevedo Junior G.M."/>
            <person name="Guimaraes G.M."/>
            <person name="Goldman G.H."/>
            <person name="Padilha I.Q."/>
            <person name="Batista Jda S."/>
            <person name="Ferro J.A."/>
            <person name="Ribeiro J.M."/>
            <person name="Fietto J.L."/>
            <person name="Dabbas K.M."/>
            <person name="Cerdeira L."/>
            <person name="Agnez-Lima L.F."/>
            <person name="Brocchi M."/>
            <person name="de Carvalho M.O."/>
            <person name="Teixeira Mde M."/>
            <person name="Diniz Maia Mde M."/>
            <person name="Goldman M.H."/>
            <person name="Cruz Schneider M.P."/>
            <person name="Felipe M.S."/>
            <person name="Hungria M."/>
            <person name="Nicolas M.F."/>
            <person name="Pereira M."/>
            <person name="Montes M.A."/>
            <person name="Cantao M.E."/>
            <person name="Vincentz M."/>
            <person name="Rafael M.S."/>
            <person name="Silverman N."/>
            <person name="Stoco P.H."/>
            <person name="Souza R.C."/>
            <person name="Vicentini R."/>
            <person name="Gazzinelli R.T."/>
            <person name="Neves Rde O."/>
            <person name="Silva R."/>
            <person name="Astolfi-Filho S."/>
            <person name="Maciel T.E."/>
            <person name="Urmenyi T.P."/>
            <person name="Tadei W.P."/>
            <person name="Camargo E.P."/>
            <person name="de Vasconcelos A.T."/>
        </authorList>
    </citation>
    <scope>NUCLEOTIDE SEQUENCE</scope>
</reference>
<feature type="region of interest" description="Disordered" evidence="1">
    <location>
        <begin position="71"/>
        <end position="94"/>
    </location>
</feature>